<feature type="domain" description="NERD" evidence="2">
    <location>
        <begin position="86"/>
        <end position="203"/>
    </location>
</feature>
<evidence type="ECO:0000256" key="1">
    <source>
        <dbReference type="SAM" id="Phobius"/>
    </source>
</evidence>
<protein>
    <submittedName>
        <fullName evidence="3">NERD domain-containing protein</fullName>
    </submittedName>
</protein>
<dbReference type="Pfam" id="PF08378">
    <property type="entry name" value="NERD"/>
    <property type="match status" value="1"/>
</dbReference>
<dbReference type="RefSeq" id="WP_211742527.1">
    <property type="nucleotide sequence ID" value="NZ_JAGXBY010000007.1"/>
</dbReference>
<dbReference type="PROSITE" id="PS50965">
    <property type="entry name" value="NERD"/>
    <property type="match status" value="1"/>
</dbReference>
<organism evidence="3 4">
    <name type="scientific">Ornithinibacillus massiliensis</name>
    <dbReference type="NCBI Taxonomy" id="1944633"/>
    <lineage>
        <taxon>Bacteria</taxon>
        <taxon>Bacillati</taxon>
        <taxon>Bacillota</taxon>
        <taxon>Bacilli</taxon>
        <taxon>Bacillales</taxon>
        <taxon>Bacillaceae</taxon>
        <taxon>Ornithinibacillus</taxon>
    </lineage>
</organism>
<feature type="transmembrane region" description="Helical" evidence="1">
    <location>
        <begin position="6"/>
        <end position="26"/>
    </location>
</feature>
<sequence>MLGFIGFLLVVIIMTFIILIIKRIIIENSNNQTTRRHRNIHVNQPSKNWSSKVIPHPNSKPIEPSVRHPSYKEASGNGFLSTFLNKGNYGEYLTYKELTRLKGYHRVMTNLYIPTKSGKSTELDLVMISQKGIFVLESKNYSGWIFGNERNKNWMQMLPGGRKFPFFNPIWQNSGHIQALKAVVGIEEDSYYHSYIIFSERCKLKQIQVSSPNVVVIKRNRLIATIKQTIQQTEDKLTTKEIDQLYERLREYTLVDAETKQAHIRQVSKR</sequence>
<reference evidence="3 4" key="1">
    <citation type="submission" date="2021-05" db="EMBL/GenBank/DDBJ databases">
        <title>Ornithinibacillus massiliensis sp. nov.</title>
        <authorList>
            <person name="Iwaza R."/>
            <person name="Lagier J.-C."/>
            <person name="Raoult D."/>
        </authorList>
    </citation>
    <scope>NUCLEOTIDE SEQUENCE [LARGE SCALE GENOMIC DNA]</scope>
    <source>
        <strain evidence="3 4">Marseille-P3601</strain>
    </source>
</reference>
<keyword evidence="1" id="KW-0472">Membrane</keyword>
<evidence type="ECO:0000259" key="2">
    <source>
        <dbReference type="PROSITE" id="PS50965"/>
    </source>
</evidence>
<accession>A0ABS5MIE9</accession>
<keyword evidence="1" id="KW-0812">Transmembrane</keyword>
<dbReference type="EMBL" id="JAGXBY010000007">
    <property type="protein sequence ID" value="MBS3681853.1"/>
    <property type="molecule type" value="Genomic_DNA"/>
</dbReference>
<gene>
    <name evidence="3" type="ORF">KGF86_16810</name>
</gene>
<evidence type="ECO:0000313" key="3">
    <source>
        <dbReference type="EMBL" id="MBS3681853.1"/>
    </source>
</evidence>
<name>A0ABS5MIE9_9BACI</name>
<evidence type="ECO:0000313" key="4">
    <source>
        <dbReference type="Proteomes" id="UP000681870"/>
    </source>
</evidence>
<keyword evidence="4" id="KW-1185">Reference proteome</keyword>
<proteinExistence type="predicted"/>
<dbReference type="InterPro" id="IPR011528">
    <property type="entry name" value="NERD"/>
</dbReference>
<keyword evidence="1" id="KW-1133">Transmembrane helix</keyword>
<dbReference type="Proteomes" id="UP000681870">
    <property type="component" value="Unassembled WGS sequence"/>
</dbReference>
<comment type="caution">
    <text evidence="3">The sequence shown here is derived from an EMBL/GenBank/DDBJ whole genome shotgun (WGS) entry which is preliminary data.</text>
</comment>